<dbReference type="Gene3D" id="2.120.10.80">
    <property type="entry name" value="Kelch-type beta propeller"/>
    <property type="match status" value="2"/>
</dbReference>
<feature type="domain" description="Fibronectin type-III" evidence="9">
    <location>
        <begin position="407"/>
        <end position="661"/>
    </location>
</feature>
<feature type="region of interest" description="Disordered" evidence="8">
    <location>
        <begin position="612"/>
        <end position="641"/>
    </location>
</feature>
<feature type="region of interest" description="Disordered" evidence="8">
    <location>
        <begin position="339"/>
        <end position="363"/>
    </location>
</feature>
<evidence type="ECO:0000259" key="9">
    <source>
        <dbReference type="SMART" id="SM00060"/>
    </source>
</evidence>
<reference evidence="10" key="2">
    <citation type="submission" date="2025-09" db="UniProtKB">
        <authorList>
            <consortium name="Ensembl"/>
        </authorList>
    </citation>
    <scope>IDENTIFICATION</scope>
</reference>
<feature type="compositionally biased region" description="Polar residues" evidence="8">
    <location>
        <begin position="495"/>
        <end position="515"/>
    </location>
</feature>
<dbReference type="RefSeq" id="XP_026182888.1">
    <property type="nucleotide sequence ID" value="XM_026327103.2"/>
</dbReference>
<dbReference type="InterPro" id="IPR043536">
    <property type="entry name" value="HCF1/2"/>
</dbReference>
<dbReference type="AlphaFoldDB" id="A0A7N8XWC4"/>
<evidence type="ECO:0000256" key="8">
    <source>
        <dbReference type="SAM" id="MobiDB-lite"/>
    </source>
</evidence>
<evidence type="ECO:0000256" key="2">
    <source>
        <dbReference type="ARBA" id="ARBA00022441"/>
    </source>
</evidence>
<dbReference type="FunFam" id="2.120.10.80:FF:000008">
    <property type="entry name" value="host cell factor 1 isoform X1"/>
    <property type="match status" value="1"/>
</dbReference>
<dbReference type="Gene3D" id="2.60.40.10">
    <property type="entry name" value="Immunoglobulins"/>
    <property type="match status" value="2"/>
</dbReference>
<keyword evidence="4" id="KW-0677">Repeat</keyword>
<dbReference type="GO" id="GO:0003713">
    <property type="term" value="F:transcription coactivator activity"/>
    <property type="evidence" value="ECO:0007669"/>
    <property type="project" value="TreeGrafter"/>
</dbReference>
<dbReference type="Pfam" id="PF13854">
    <property type="entry name" value="Kelch_HCF"/>
    <property type="match status" value="1"/>
</dbReference>
<comment type="subcellular location">
    <subcellularLocation>
        <location evidence="1">Nucleus</location>
    </subcellularLocation>
</comment>
<dbReference type="InterPro" id="IPR003961">
    <property type="entry name" value="FN3_dom"/>
</dbReference>
<dbReference type="SMART" id="SM00060">
    <property type="entry name" value="FN3"/>
    <property type="match status" value="2"/>
</dbReference>
<feature type="domain" description="Fibronectin type-III" evidence="9">
    <location>
        <begin position="677"/>
        <end position="777"/>
    </location>
</feature>
<dbReference type="GeneID" id="113142214"/>
<proteinExistence type="predicted"/>
<dbReference type="PANTHER" id="PTHR46003:SF2">
    <property type="entry name" value="HOST CELL FACTOR 2"/>
    <property type="match status" value="1"/>
</dbReference>
<accession>A0A7N8XWC4</accession>
<reference evidence="10" key="1">
    <citation type="submission" date="2025-08" db="UniProtKB">
        <authorList>
            <consortium name="Ensembl"/>
        </authorList>
    </citation>
    <scope>IDENTIFICATION</scope>
</reference>
<dbReference type="Proteomes" id="UP000261640">
    <property type="component" value="Unplaced"/>
</dbReference>
<dbReference type="CDD" id="cd00063">
    <property type="entry name" value="FN3"/>
    <property type="match status" value="2"/>
</dbReference>
<dbReference type="InterPro" id="IPR013783">
    <property type="entry name" value="Ig-like_fold"/>
</dbReference>
<feature type="compositionally biased region" description="Low complexity" evidence="8">
    <location>
        <begin position="542"/>
        <end position="554"/>
    </location>
</feature>
<keyword evidence="3" id="KW-0597">Phosphoprotein</keyword>
<dbReference type="InParanoid" id="A0A7N8XWC4"/>
<evidence type="ECO:0000313" key="10">
    <source>
        <dbReference type="Ensembl" id="ENSMAMP00000051632.1"/>
    </source>
</evidence>
<feature type="compositionally biased region" description="Polar residues" evidence="8">
    <location>
        <begin position="791"/>
        <end position="800"/>
    </location>
</feature>
<sequence>MDVATFVLRKCRISGFAVGPAYDFETATAPKLRLRDGKMSNGTEQLQWRKVGSVTGVIPRSRHGHRAAAIRELVIVFGGGNEGIAEDLHVYNTVSRKWFLPAVRGDIPPGCAAHGFVCEGTRILIFGGMVEFGKYTNSLYELQANRWLWKKLKPRAPKNGSPPCPRIGHSFTLVGNKCYMFGGLANDSEDPNGNVPRYMGDFYELELQSVSGVRCWSIPETKGGGPSARESHSSVAYTGLSSPKLYIFGGMQGCRLDDLWQLDLDTMVWSVPETRGTKPFPRSLHTASVIGNKMYVFGGWIPVPESDKHNSLETQWICTNSLSVLNLDTMSWQNLGPEEQDDIESQLESQGPQSDDPYASRPRARAGHCATVVGSRLYIWSGRDGFRKHWNYQVCCKDFWYLETDRPATPEAVLLIKSTVNMLHVAWRPLAAADWYLLQIQPACPLSTAGSNPPGRPLSPAVTDRQEGKDKDPTGVKSLQMQNEGATNREEKTSAQDATAQQETSMKTSRGSADTQVEGGRNGGRHLEDSHPKCCTPGQETSAAQVSSSALQQSEKLPAPPDKTGDFYTHTDQVQQHPDEAMWFDVGVYKTLFSEVRHYYLPADSDLVAAAMSSRPPNTKESVSQRKLPGPQDYQGREKQELAPGQTYRFRVAGINCLGQGDFSPVSEFKTCQPGFPGAPSAVKITKANDLVHITWEAPTSPSGRILEYSMYMAVRKSRSTSSERPGQMAFIRIYRGTKTSCSVSSTHLDNAHIDCSAPNRPAVVFRIAAKNEQGYGPATQIRWIQDPSKMRSSASKTDNSSVADQDAADSSS</sequence>
<feature type="compositionally biased region" description="Low complexity" evidence="8">
    <location>
        <begin position="801"/>
        <end position="813"/>
    </location>
</feature>
<keyword evidence="6" id="KW-0539">Nucleus</keyword>
<dbReference type="Gene3D" id="6.10.250.2590">
    <property type="match status" value="1"/>
</dbReference>
<evidence type="ECO:0000256" key="4">
    <source>
        <dbReference type="ARBA" id="ARBA00022737"/>
    </source>
</evidence>
<dbReference type="SUPFAM" id="SSF49265">
    <property type="entry name" value="Fibronectin type III"/>
    <property type="match status" value="1"/>
</dbReference>
<feature type="compositionally biased region" description="Polar residues" evidence="8">
    <location>
        <begin position="477"/>
        <end position="486"/>
    </location>
</feature>
<dbReference type="Ensembl" id="ENSMAMT00000037644.1">
    <property type="protein sequence ID" value="ENSMAMP00000051632.1"/>
    <property type="gene ID" value="ENSMAMG00000025040.1"/>
</dbReference>
<name>A0A7N8XWC4_9TELE</name>
<keyword evidence="5" id="KW-0068">Autocatalytic cleavage</keyword>
<evidence type="ECO:0000256" key="6">
    <source>
        <dbReference type="ARBA" id="ARBA00023242"/>
    </source>
</evidence>
<evidence type="ECO:0000256" key="7">
    <source>
        <dbReference type="ARBA" id="ARBA00023306"/>
    </source>
</evidence>
<dbReference type="GO" id="GO:0006338">
    <property type="term" value="P:chromatin remodeling"/>
    <property type="evidence" value="ECO:0007669"/>
    <property type="project" value="TreeGrafter"/>
</dbReference>
<feature type="region of interest" description="Disordered" evidence="8">
    <location>
        <begin position="785"/>
        <end position="813"/>
    </location>
</feature>
<dbReference type="InterPro" id="IPR036116">
    <property type="entry name" value="FN3_sf"/>
</dbReference>
<feature type="compositionally biased region" description="Basic and acidic residues" evidence="8">
    <location>
        <begin position="464"/>
        <end position="474"/>
    </location>
</feature>
<keyword evidence="2" id="KW-0880">Kelch repeat</keyword>
<dbReference type="GeneTree" id="ENSGT00940000164702"/>
<dbReference type="GO" id="GO:0035097">
    <property type="term" value="C:histone methyltransferase complex"/>
    <property type="evidence" value="ECO:0007669"/>
    <property type="project" value="TreeGrafter"/>
</dbReference>
<evidence type="ECO:0000256" key="3">
    <source>
        <dbReference type="ARBA" id="ARBA00022553"/>
    </source>
</evidence>
<dbReference type="FunFam" id="2.120.10.80:FF:000015">
    <property type="entry name" value="host cell factor 1 isoform X1"/>
    <property type="match status" value="1"/>
</dbReference>
<dbReference type="SUPFAM" id="SSF117281">
    <property type="entry name" value="Kelch motif"/>
    <property type="match status" value="1"/>
</dbReference>
<evidence type="ECO:0000256" key="1">
    <source>
        <dbReference type="ARBA" id="ARBA00004123"/>
    </source>
</evidence>
<keyword evidence="7" id="KW-0131">Cell cycle</keyword>
<dbReference type="CTD" id="29915"/>
<feature type="region of interest" description="Disordered" evidence="8">
    <location>
        <begin position="446"/>
        <end position="563"/>
    </location>
</feature>
<organism evidence="10 11">
    <name type="scientific">Mastacembelus armatus</name>
    <name type="common">zig-zag eel</name>
    <dbReference type="NCBI Taxonomy" id="205130"/>
    <lineage>
        <taxon>Eukaryota</taxon>
        <taxon>Metazoa</taxon>
        <taxon>Chordata</taxon>
        <taxon>Craniata</taxon>
        <taxon>Vertebrata</taxon>
        <taxon>Euteleostomi</taxon>
        <taxon>Actinopterygii</taxon>
        <taxon>Neopterygii</taxon>
        <taxon>Teleostei</taxon>
        <taxon>Neoteleostei</taxon>
        <taxon>Acanthomorphata</taxon>
        <taxon>Anabantaria</taxon>
        <taxon>Synbranchiformes</taxon>
        <taxon>Mastacembelidae</taxon>
        <taxon>Mastacembelus</taxon>
    </lineage>
</organism>
<evidence type="ECO:0000256" key="5">
    <source>
        <dbReference type="ARBA" id="ARBA00022813"/>
    </source>
</evidence>
<dbReference type="PANTHER" id="PTHR46003">
    <property type="entry name" value="HOST CELL FACTOR"/>
    <property type="match status" value="1"/>
</dbReference>
<evidence type="ECO:0000313" key="11">
    <source>
        <dbReference type="Proteomes" id="UP000261640"/>
    </source>
</evidence>
<protein>
    <submittedName>
        <fullName evidence="10">Host cell factor C2</fullName>
    </submittedName>
</protein>
<keyword evidence="11" id="KW-1185">Reference proteome</keyword>
<dbReference type="InterPro" id="IPR015915">
    <property type="entry name" value="Kelch-typ_b-propeller"/>
</dbReference>
<dbReference type="InterPro" id="IPR059124">
    <property type="entry name" value="Kelch_HCF"/>
</dbReference>